<feature type="transmembrane region" description="Helical" evidence="6">
    <location>
        <begin position="183"/>
        <end position="205"/>
    </location>
</feature>
<evidence type="ECO:0000256" key="1">
    <source>
        <dbReference type="ARBA" id="ARBA00004651"/>
    </source>
</evidence>
<dbReference type="RefSeq" id="WP_009481344.1">
    <property type="nucleotide sequence ID" value="NZ_BAFE01000011.1"/>
</dbReference>
<dbReference type="eggNOG" id="COG0392">
    <property type="taxonomic scope" value="Bacteria"/>
</dbReference>
<evidence type="ECO:0000256" key="4">
    <source>
        <dbReference type="ARBA" id="ARBA00022989"/>
    </source>
</evidence>
<keyword evidence="8" id="KW-1185">Reference proteome</keyword>
<feature type="transmembrane region" description="Helical" evidence="6">
    <location>
        <begin position="20"/>
        <end position="39"/>
    </location>
</feature>
<dbReference type="AlphaFoldDB" id="H5UNY8"/>
<gene>
    <name evidence="7" type="ORF">MOPEL_011_00280</name>
</gene>
<dbReference type="GO" id="GO:0005886">
    <property type="term" value="C:plasma membrane"/>
    <property type="evidence" value="ECO:0007669"/>
    <property type="project" value="UniProtKB-SubCell"/>
</dbReference>
<evidence type="ECO:0000313" key="7">
    <source>
        <dbReference type="EMBL" id="GAB47446.1"/>
    </source>
</evidence>
<keyword evidence="3 6" id="KW-0812">Transmembrane</keyword>
<name>H5UNY8_9MICO</name>
<evidence type="ECO:0000256" key="6">
    <source>
        <dbReference type="SAM" id="Phobius"/>
    </source>
</evidence>
<feature type="transmembrane region" description="Helical" evidence="6">
    <location>
        <begin position="269"/>
        <end position="288"/>
    </location>
</feature>
<keyword evidence="2" id="KW-1003">Cell membrane</keyword>
<feature type="transmembrane region" description="Helical" evidence="6">
    <location>
        <begin position="157"/>
        <end position="177"/>
    </location>
</feature>
<evidence type="ECO:0000313" key="8">
    <source>
        <dbReference type="Proteomes" id="UP000004367"/>
    </source>
</evidence>
<evidence type="ECO:0000256" key="5">
    <source>
        <dbReference type="ARBA" id="ARBA00023136"/>
    </source>
</evidence>
<evidence type="ECO:0000256" key="2">
    <source>
        <dbReference type="ARBA" id="ARBA00022475"/>
    </source>
</evidence>
<evidence type="ECO:0000256" key="3">
    <source>
        <dbReference type="ARBA" id="ARBA00022692"/>
    </source>
</evidence>
<dbReference type="PANTHER" id="PTHR40277">
    <property type="entry name" value="BLL5419 PROTEIN"/>
    <property type="match status" value="1"/>
</dbReference>
<organism evidence="7 8">
    <name type="scientific">Mobilicoccus pelagius NBRC 104925</name>
    <dbReference type="NCBI Taxonomy" id="1089455"/>
    <lineage>
        <taxon>Bacteria</taxon>
        <taxon>Bacillati</taxon>
        <taxon>Actinomycetota</taxon>
        <taxon>Actinomycetes</taxon>
        <taxon>Micrococcales</taxon>
        <taxon>Dermatophilaceae</taxon>
        <taxon>Mobilicoccus</taxon>
    </lineage>
</organism>
<comment type="subcellular location">
    <subcellularLocation>
        <location evidence="1">Cell membrane</location>
        <topology evidence="1">Multi-pass membrane protein</topology>
    </subcellularLocation>
</comment>
<proteinExistence type="predicted"/>
<dbReference type="PANTHER" id="PTHR40277:SF1">
    <property type="entry name" value="BLL5419 PROTEIN"/>
    <property type="match status" value="1"/>
</dbReference>
<reference evidence="7 8" key="1">
    <citation type="submission" date="2012-02" db="EMBL/GenBank/DDBJ databases">
        <title>Whole genome shotgun sequence of Mobilicoccus pelagius NBRC 104925.</title>
        <authorList>
            <person name="Yoshida Y."/>
            <person name="Hosoyama A."/>
            <person name="Tsuchikane K."/>
            <person name="Katsumata H."/>
            <person name="Yamazaki S."/>
            <person name="Fujita N."/>
        </authorList>
    </citation>
    <scope>NUCLEOTIDE SEQUENCE [LARGE SCALE GENOMIC DNA]</scope>
    <source>
        <strain evidence="7 8">NBRC 104925</strain>
    </source>
</reference>
<comment type="caution">
    <text evidence="7">The sequence shown here is derived from an EMBL/GenBank/DDBJ whole genome shotgun (WGS) entry which is preliminary data.</text>
</comment>
<dbReference type="Proteomes" id="UP000004367">
    <property type="component" value="Unassembled WGS sequence"/>
</dbReference>
<dbReference type="Pfam" id="PF03706">
    <property type="entry name" value="LPG_synthase_TM"/>
    <property type="match status" value="1"/>
</dbReference>
<accession>H5UNY8</accession>
<sequence length="306" mass="30598">MSTAARDGHPTRRWGRIAWVVLQVLVAATVLGTLVHLFGTGSVTATAAAVTPFTVVSALGLGLVGATAQGFRWRAVAAGLGDEMTARHAVARCLEAALLNAVLPGGLAGDALRAARRGRAGARWTGVTSVVGERLCGTAVVALAATGAALRLGRPDLAGILALVGLGVGVVAGWSMRRLPPRSIAACVGWSVLGWLAFLGLFALAHDGLARAGAVPALPGVDVATLGAATLAGMSIPVNVAGWGPREGAASLAYSLGGLDPATGFTTSVAYGLLALVSTLPGLVPLLAPRTAGDERRGSHEDAPIP</sequence>
<protein>
    <submittedName>
        <fullName evidence="7">Uncharacterized protein</fullName>
    </submittedName>
</protein>
<keyword evidence="4 6" id="KW-1133">Transmembrane helix</keyword>
<dbReference type="InterPro" id="IPR022791">
    <property type="entry name" value="L-PG_synthase/AglD"/>
</dbReference>
<feature type="transmembrane region" description="Helical" evidence="6">
    <location>
        <begin position="45"/>
        <end position="64"/>
    </location>
</feature>
<dbReference type="STRING" id="1089455.MOPEL_011_00280"/>
<dbReference type="EMBL" id="BAFE01000011">
    <property type="protein sequence ID" value="GAB47446.1"/>
    <property type="molecule type" value="Genomic_DNA"/>
</dbReference>
<keyword evidence="5 6" id="KW-0472">Membrane</keyword>